<dbReference type="InterPro" id="IPR002035">
    <property type="entry name" value="VWF_A"/>
</dbReference>
<comment type="similarity">
    <text evidence="1">Belongs to the peptidase C48 family.</text>
</comment>
<feature type="region of interest" description="Disordered" evidence="5">
    <location>
        <begin position="706"/>
        <end position="802"/>
    </location>
</feature>
<protein>
    <submittedName>
        <fullName evidence="10">Uncharacterized protein</fullName>
    </submittedName>
</protein>
<evidence type="ECO:0000256" key="6">
    <source>
        <dbReference type="SAM" id="SignalP"/>
    </source>
</evidence>
<feature type="domain" description="Ubiquitin-like protease family profile" evidence="9">
    <location>
        <begin position="1337"/>
        <end position="1541"/>
    </location>
</feature>
<accession>A0AAV6L0P9</accession>
<dbReference type="Pfam" id="PF00092">
    <property type="entry name" value="VWA"/>
    <property type="match status" value="1"/>
</dbReference>
<dbReference type="Pfam" id="PF02902">
    <property type="entry name" value="Peptidase_C48"/>
    <property type="match status" value="1"/>
</dbReference>
<keyword evidence="4" id="KW-0479">Metal-binding</keyword>
<sequence length="1591" mass="180640">MGSKWRKAKLALGLNLCVYVPTTVGDDDSPPPSDAALLSPSVMSPATSVTSPHGLRLSRSFSRSSNKKTCSICLATMKCGDGHAIFTAECSHSFHFHCIASNVKHGNQICPVCRAKWKEIPLQQVPPFDPLPEKARISPLDLPLNNPLMTVIRRLPSRPNSNRIVPPLFRAPEPAVFDDDEPLDHQTNLIGRNSSNTKAADDQGFQRTIKIQTFPEVPAVPRFNSHDNFTVLVHLKAPLSISGQNLNRNQTNYPQISRTPRTPVDLVTVLDISGSMAGTKLALLKRAMGFVIQNLGPNDRLSVIAFSSTACRLFPLRRMTETGKQQALQGVNSLSANGGTNIAEGLRKGAKVMENRREKNPVASIILLSDGQDTYTVNSSGSNKQEPNYQLLLPLSIHGNENAAFKIPVHAFGFGMDHDASSMHSISEISGGTFSFIETEAVMQDAFAQCIGGLLSVVVKELQVCIECVHPSLSISSLRAGSYPNRLMPDRCTGFIDVGDLYADEERDFLVSVNVPADFSSTETSLIKVRCVCKDPFSKETVALESEEVRIKRTEIARQESVSIEVDRQRNRLQAADAMARARSAAEQGDLAGAASILESCRRVLLDTLSAKSNDRLCIALDAELKEMQERMASRHLYEASGRAYILSGLSSHSWQRATARGDSTDGSSLIRAYQTPSMTEMLNRSQATWLGSPLTQRLVRPVWSFASQPKPRKPIEKKKEEVKKPKRTSARRSGRMKKDIKKISKKRKEEVEEDDEEEEEEEASEEEEEEEEGPEKEEESSSSSEEEDEDDQKELQKKAKPIEKKKEEVKIMKKEVEKFQYRSSMVSFVKLLKNIKFTETQKKEIKKSPFSSLILAIADAQWDDAYFKKSDHDALKLVEQYEGHEGQRGRFKLGAKLVKITAREFGLIFGIKSGPIRIELSTKPRIPEIPFAYEISVKRIMTNISLREFFNTKVMAGESEKDAKDVARVLTLYLISTVFLPSTASRISWSYFPFIEDLEKCSSYAWSTFFTEELIKQLNTNFTTPTVAGGCIVGLLVEELELEPNDEEQEFLGLTEGDEEEKETNEATKTEDVAHNDTNREQNRIKILEDEIKRLREENEQKDKTICELKKRILDLEDETVPDLSFEVETSHVERNFMANEVKDKEVEICEMLVENEIMADKLEKAEENLDDMAAHCITQQVKEGKEVELPDEQRKDEDEEIFPNEGATLLDEMVPDVQVDKTINETVLDILHDQDKPKKKTGKTPSSMTNRVKAVYTRVEKRDSSYIYPEDGKKKKDTEDEKKKKKDTEMWKAENTKLGHFLPEKDMNLLKRFHQLYQGHEIHCEPVWQNNKTNEIVPLKSIIKLLQEGDVGNQVIDGYTETLKTQQERKGQDHGNVAYNTSTCWTLITSANESLNHHFHKKIAEMQEEVQQKGNDYYRLIVFPINSFGKKTSKNTSPYHWTVVVYDVEAEEWRHYNSFRSRRKVDPYLQDTITVKNCVEEIMKELELKKKDLPQFNLLSQARPIFKFGAPIKSVDETPQQNELSVDCGIFVCYIIKRLAEKREIPQTLRPRDVAEFRVHMVRKFLNDDQRTWTEDLWKDHQLANEIEQ</sequence>
<dbReference type="EMBL" id="JACTNZ010000003">
    <property type="protein sequence ID" value="KAG5557532.1"/>
    <property type="molecule type" value="Genomic_DNA"/>
</dbReference>
<dbReference type="Gene3D" id="3.30.40.10">
    <property type="entry name" value="Zinc/RING finger domain, C3HC4 (zinc finger)"/>
    <property type="match status" value="1"/>
</dbReference>
<dbReference type="PANTHER" id="PTHR10579">
    <property type="entry name" value="CALCIUM-ACTIVATED CHLORIDE CHANNEL REGULATOR"/>
    <property type="match status" value="1"/>
</dbReference>
<gene>
    <name evidence="10" type="ORF">RHGRI_007689</name>
</gene>
<dbReference type="InterPro" id="IPR013083">
    <property type="entry name" value="Znf_RING/FYVE/PHD"/>
</dbReference>
<feature type="region of interest" description="Disordered" evidence="5">
    <location>
        <begin position="1055"/>
        <end position="1081"/>
    </location>
</feature>
<comment type="caution">
    <text evidence="10">The sequence shown here is derived from an EMBL/GenBank/DDBJ whole genome shotgun (WGS) entry which is preliminary data.</text>
</comment>
<keyword evidence="3" id="KW-0378">Hydrolase</keyword>
<dbReference type="InterPro" id="IPR001841">
    <property type="entry name" value="Znf_RING"/>
</dbReference>
<feature type="compositionally biased region" description="Acidic residues" evidence="5">
    <location>
        <begin position="752"/>
        <end position="793"/>
    </location>
</feature>
<dbReference type="Proteomes" id="UP000823749">
    <property type="component" value="Chromosome 3"/>
</dbReference>
<dbReference type="InterPro" id="IPR036465">
    <property type="entry name" value="vWFA_dom_sf"/>
</dbReference>
<evidence type="ECO:0000256" key="3">
    <source>
        <dbReference type="ARBA" id="ARBA00022801"/>
    </source>
</evidence>
<keyword evidence="11" id="KW-1185">Reference proteome</keyword>
<dbReference type="CDD" id="cd23114">
    <property type="entry name" value="RING-H2_WAVH2"/>
    <property type="match status" value="1"/>
</dbReference>
<feature type="compositionally biased region" description="Basic and acidic residues" evidence="5">
    <location>
        <begin position="714"/>
        <end position="724"/>
    </location>
</feature>
<dbReference type="Gene3D" id="3.40.395.10">
    <property type="entry name" value="Adenoviral Proteinase, Chain A"/>
    <property type="match status" value="1"/>
</dbReference>
<dbReference type="SMART" id="SM00327">
    <property type="entry name" value="VWA"/>
    <property type="match status" value="1"/>
</dbReference>
<dbReference type="PROSITE" id="PS50234">
    <property type="entry name" value="VWFA"/>
    <property type="match status" value="1"/>
</dbReference>
<dbReference type="SMART" id="SM00184">
    <property type="entry name" value="RING"/>
    <property type="match status" value="1"/>
</dbReference>
<feature type="compositionally biased region" description="Basic residues" evidence="5">
    <location>
        <begin position="725"/>
        <end position="747"/>
    </location>
</feature>
<evidence type="ECO:0000313" key="11">
    <source>
        <dbReference type="Proteomes" id="UP000823749"/>
    </source>
</evidence>
<feature type="signal peptide" evidence="6">
    <location>
        <begin position="1"/>
        <end position="25"/>
    </location>
</feature>
<evidence type="ECO:0000256" key="4">
    <source>
        <dbReference type="PROSITE-ProRule" id="PRU00175"/>
    </source>
</evidence>
<evidence type="ECO:0000256" key="1">
    <source>
        <dbReference type="ARBA" id="ARBA00005234"/>
    </source>
</evidence>
<keyword evidence="2" id="KW-0645">Protease</keyword>
<feature type="region of interest" description="Disordered" evidence="5">
    <location>
        <begin position="1186"/>
        <end position="1207"/>
    </location>
</feature>
<dbReference type="SUPFAM" id="SSF57850">
    <property type="entry name" value="RING/U-box"/>
    <property type="match status" value="1"/>
</dbReference>
<reference evidence="10" key="1">
    <citation type="submission" date="2020-08" db="EMBL/GenBank/DDBJ databases">
        <title>Plant Genome Project.</title>
        <authorList>
            <person name="Zhang R.-G."/>
        </authorList>
    </citation>
    <scope>NUCLEOTIDE SEQUENCE</scope>
    <source>
        <strain evidence="10">WSP0</strain>
        <tissue evidence="10">Leaf</tissue>
    </source>
</reference>
<name>A0AAV6L0P9_9ERIC</name>
<feature type="chain" id="PRO_5043608042" evidence="6">
    <location>
        <begin position="26"/>
        <end position="1591"/>
    </location>
</feature>
<feature type="domain" description="RING-type" evidence="7">
    <location>
        <begin position="70"/>
        <end position="114"/>
    </location>
</feature>
<feature type="compositionally biased region" description="Basic and acidic residues" evidence="5">
    <location>
        <begin position="1065"/>
        <end position="1081"/>
    </location>
</feature>
<evidence type="ECO:0000259" key="8">
    <source>
        <dbReference type="PROSITE" id="PS50234"/>
    </source>
</evidence>
<dbReference type="SUPFAM" id="SSF53300">
    <property type="entry name" value="vWA-like"/>
    <property type="match status" value="1"/>
</dbReference>
<evidence type="ECO:0000313" key="10">
    <source>
        <dbReference type="EMBL" id="KAG5557532.1"/>
    </source>
</evidence>
<organism evidence="10 11">
    <name type="scientific">Rhododendron griersonianum</name>
    <dbReference type="NCBI Taxonomy" id="479676"/>
    <lineage>
        <taxon>Eukaryota</taxon>
        <taxon>Viridiplantae</taxon>
        <taxon>Streptophyta</taxon>
        <taxon>Embryophyta</taxon>
        <taxon>Tracheophyta</taxon>
        <taxon>Spermatophyta</taxon>
        <taxon>Magnoliopsida</taxon>
        <taxon>eudicotyledons</taxon>
        <taxon>Gunneridae</taxon>
        <taxon>Pentapetalae</taxon>
        <taxon>asterids</taxon>
        <taxon>Ericales</taxon>
        <taxon>Ericaceae</taxon>
        <taxon>Ericoideae</taxon>
        <taxon>Rhodoreae</taxon>
        <taxon>Rhododendron</taxon>
    </lineage>
</organism>
<keyword evidence="4" id="KW-0863">Zinc-finger</keyword>
<dbReference type="GO" id="GO:0006508">
    <property type="term" value="P:proteolysis"/>
    <property type="evidence" value="ECO:0007669"/>
    <property type="project" value="UniProtKB-KW"/>
</dbReference>
<dbReference type="GO" id="GO:0008234">
    <property type="term" value="F:cysteine-type peptidase activity"/>
    <property type="evidence" value="ECO:0007669"/>
    <property type="project" value="InterPro"/>
</dbReference>
<feature type="domain" description="VWFA" evidence="8">
    <location>
        <begin position="265"/>
        <end position="458"/>
    </location>
</feature>
<dbReference type="GO" id="GO:0008270">
    <property type="term" value="F:zinc ion binding"/>
    <property type="evidence" value="ECO:0007669"/>
    <property type="project" value="UniProtKB-KW"/>
</dbReference>
<keyword evidence="6" id="KW-0732">Signal</keyword>
<keyword evidence="4" id="KW-0862">Zinc</keyword>
<feature type="compositionally biased region" description="Acidic residues" evidence="5">
    <location>
        <begin position="1055"/>
        <end position="1064"/>
    </location>
</feature>
<evidence type="ECO:0000259" key="9">
    <source>
        <dbReference type="PROSITE" id="PS50600"/>
    </source>
</evidence>
<dbReference type="Pfam" id="PF14624">
    <property type="entry name" value="Vwaint"/>
    <property type="match status" value="1"/>
</dbReference>
<feature type="compositionally biased region" description="Basic and acidic residues" evidence="5">
    <location>
        <begin position="1186"/>
        <end position="1198"/>
    </location>
</feature>
<dbReference type="CDD" id="cd01466">
    <property type="entry name" value="vWA_C3HC4_type"/>
    <property type="match status" value="1"/>
</dbReference>
<dbReference type="InterPro" id="IPR032838">
    <property type="entry name" value="Vwaint_dom"/>
</dbReference>
<dbReference type="Pfam" id="PF13639">
    <property type="entry name" value="zf-RING_2"/>
    <property type="match status" value="1"/>
</dbReference>
<evidence type="ECO:0000259" key="7">
    <source>
        <dbReference type="PROSITE" id="PS50089"/>
    </source>
</evidence>
<dbReference type="Gene3D" id="3.40.50.410">
    <property type="entry name" value="von Willebrand factor, type A domain"/>
    <property type="match status" value="1"/>
</dbReference>
<proteinExistence type="inferred from homology"/>
<evidence type="ECO:0000256" key="5">
    <source>
        <dbReference type="SAM" id="MobiDB-lite"/>
    </source>
</evidence>
<dbReference type="InterPro" id="IPR051266">
    <property type="entry name" value="CLCR"/>
</dbReference>
<feature type="region of interest" description="Disordered" evidence="5">
    <location>
        <begin position="1269"/>
        <end position="1290"/>
    </location>
</feature>
<dbReference type="PROSITE" id="PS50600">
    <property type="entry name" value="ULP_PROTEASE"/>
    <property type="match status" value="1"/>
</dbReference>
<dbReference type="PANTHER" id="PTHR10579:SF43">
    <property type="entry name" value="ZINC FINGER (C3HC4-TYPE RING FINGER) FAMILY PROTEIN"/>
    <property type="match status" value="1"/>
</dbReference>
<dbReference type="InterPro" id="IPR003653">
    <property type="entry name" value="Peptidase_C48_C"/>
</dbReference>
<dbReference type="InterPro" id="IPR038765">
    <property type="entry name" value="Papain-like_cys_pep_sf"/>
</dbReference>
<evidence type="ECO:0000256" key="2">
    <source>
        <dbReference type="ARBA" id="ARBA00022670"/>
    </source>
</evidence>
<dbReference type="PROSITE" id="PS50089">
    <property type="entry name" value="ZF_RING_2"/>
    <property type="match status" value="1"/>
</dbReference>
<dbReference type="SUPFAM" id="SSF54001">
    <property type="entry name" value="Cysteine proteinases"/>
    <property type="match status" value="1"/>
</dbReference>